<dbReference type="KEGG" id="kra:Krad_0845"/>
<feature type="compositionally biased region" description="Basic and acidic residues" evidence="1">
    <location>
        <begin position="36"/>
        <end position="64"/>
    </location>
</feature>
<gene>
    <name evidence="2" type="ordered locus">Krad_0845</name>
</gene>
<reference evidence="3" key="1">
    <citation type="journal article" date="2008" name="PLoS ONE">
        <title>Survival in nuclear waste, extreme resistance, and potential applications gleaned from the genome sequence of Kineococcus radiotolerans SRS30216.</title>
        <authorList>
            <person name="Bagwell C.E."/>
            <person name="Bhat S."/>
            <person name="Hawkins G.M."/>
            <person name="Smith B.W."/>
            <person name="Biswas T."/>
            <person name="Hoover T.R."/>
            <person name="Saunders E."/>
            <person name="Han C.S."/>
            <person name="Tsodikov O.V."/>
            <person name="Shimkets L.J."/>
        </authorList>
    </citation>
    <scope>NUCLEOTIDE SEQUENCE [LARGE SCALE GENOMIC DNA]</scope>
    <source>
        <strain evidence="3">ATCC BAA-149 / DSM 14245 / SRS30216</strain>
    </source>
</reference>
<dbReference type="AlphaFoldDB" id="A6W694"/>
<dbReference type="Proteomes" id="UP000001116">
    <property type="component" value="Chromosome"/>
</dbReference>
<organism evidence="2 3">
    <name type="scientific">Kineococcus radiotolerans (strain ATCC BAA-149 / DSM 14245 / SRS30216)</name>
    <dbReference type="NCBI Taxonomy" id="266940"/>
    <lineage>
        <taxon>Bacteria</taxon>
        <taxon>Bacillati</taxon>
        <taxon>Actinomycetota</taxon>
        <taxon>Actinomycetes</taxon>
        <taxon>Kineosporiales</taxon>
        <taxon>Kineosporiaceae</taxon>
        <taxon>Kineococcus</taxon>
    </lineage>
</organism>
<evidence type="ECO:0000256" key="1">
    <source>
        <dbReference type="SAM" id="MobiDB-lite"/>
    </source>
</evidence>
<dbReference type="EMBL" id="CP000750">
    <property type="protein sequence ID" value="ABS02333.1"/>
    <property type="molecule type" value="Genomic_DNA"/>
</dbReference>
<feature type="compositionally biased region" description="Polar residues" evidence="1">
    <location>
        <begin position="16"/>
        <end position="29"/>
    </location>
</feature>
<dbReference type="HOGENOM" id="CLU_2316549_0_0_11"/>
<feature type="region of interest" description="Disordered" evidence="1">
    <location>
        <begin position="1"/>
        <end position="99"/>
    </location>
</feature>
<proteinExistence type="predicted"/>
<sequence>MSRTHEESLTHLVGAGSTSVFDAGSQDQLRSPLDGGHARWPHDGGDQAATDRHAIARFVADRARTSQRPRPRKARSAAAATTVSHPLPPGRSRASRGDG</sequence>
<evidence type="ECO:0000313" key="2">
    <source>
        <dbReference type="EMBL" id="ABS02333.1"/>
    </source>
</evidence>
<feature type="compositionally biased region" description="Basic residues" evidence="1">
    <location>
        <begin position="65"/>
        <end position="75"/>
    </location>
</feature>
<name>A6W694_KINRD</name>
<accession>A6W694</accession>
<keyword evidence="3" id="KW-1185">Reference proteome</keyword>
<evidence type="ECO:0000313" key="3">
    <source>
        <dbReference type="Proteomes" id="UP000001116"/>
    </source>
</evidence>
<protein>
    <submittedName>
        <fullName evidence="2">Uncharacterized protein</fullName>
    </submittedName>
</protein>